<gene>
    <name evidence="3" type="ORF">DEH84_16650</name>
</gene>
<evidence type="ECO:0000313" key="3">
    <source>
        <dbReference type="EMBL" id="AWI54866.1"/>
    </source>
</evidence>
<dbReference type="NCBIfam" id="NF038126">
    <property type="entry name" value="PEP_CTERM_FxDxF"/>
    <property type="match status" value="1"/>
</dbReference>
<feature type="domain" description="Ice-binding protein C-terminal" evidence="2">
    <location>
        <begin position="167"/>
        <end position="192"/>
    </location>
</feature>
<dbReference type="Proteomes" id="UP000244892">
    <property type="component" value="Chromosome"/>
</dbReference>
<feature type="chain" id="PRO_5015976424" description="Ice-binding protein C-terminal domain-containing protein" evidence="1">
    <location>
        <begin position="36"/>
        <end position="198"/>
    </location>
</feature>
<dbReference type="EMBL" id="CP029210">
    <property type="protein sequence ID" value="AWI54866.1"/>
    <property type="molecule type" value="Genomic_DNA"/>
</dbReference>
<dbReference type="AlphaFoldDB" id="A0A2U8FX96"/>
<name>A0A2U8FX96_9BURK</name>
<organism evidence="3 4">
    <name type="scientific">Aquabacterium olei</name>
    <dbReference type="NCBI Taxonomy" id="1296669"/>
    <lineage>
        <taxon>Bacteria</taxon>
        <taxon>Pseudomonadati</taxon>
        <taxon>Pseudomonadota</taxon>
        <taxon>Betaproteobacteria</taxon>
        <taxon>Burkholderiales</taxon>
        <taxon>Aquabacterium</taxon>
    </lineage>
</organism>
<dbReference type="InterPro" id="IPR013424">
    <property type="entry name" value="Ice-binding_C"/>
</dbReference>
<dbReference type="KEGG" id="aon:DEH84_16650"/>
<dbReference type="PROSITE" id="PS51257">
    <property type="entry name" value="PROKAR_LIPOPROTEIN"/>
    <property type="match status" value="1"/>
</dbReference>
<sequence>MPKKFFILTHREFFMKLSSIVAAAALACVSLTSTAATLQAGEVSFGSKTLVNQGAFVDTYFFELDFPPPGNVAFSFAELQFTSPFLSTDITDLKVSFFANMDLGTMTGSAPLWGTPYTGTSLPGGATAVSLDTVTLNQKTFWMQVSGNAVGSLNNAGAYNFAIMANPVPEPESLTLALGGLGLVGTALYKRRRAAANA</sequence>
<dbReference type="Pfam" id="PF07589">
    <property type="entry name" value="PEP-CTERM"/>
    <property type="match status" value="1"/>
</dbReference>
<evidence type="ECO:0000259" key="2">
    <source>
        <dbReference type="Pfam" id="PF07589"/>
    </source>
</evidence>
<keyword evidence="1" id="KW-0732">Signal</keyword>
<accession>A0A2U8FX96</accession>
<evidence type="ECO:0000313" key="4">
    <source>
        <dbReference type="Proteomes" id="UP000244892"/>
    </source>
</evidence>
<protein>
    <recommendedName>
        <fullName evidence="2">Ice-binding protein C-terminal domain-containing protein</fullName>
    </recommendedName>
</protein>
<feature type="signal peptide" evidence="1">
    <location>
        <begin position="1"/>
        <end position="35"/>
    </location>
</feature>
<evidence type="ECO:0000256" key="1">
    <source>
        <dbReference type="SAM" id="SignalP"/>
    </source>
</evidence>
<reference evidence="3 4" key="1">
    <citation type="submission" date="2018-05" db="EMBL/GenBank/DDBJ databases">
        <title>complete genome sequence of Aquabacterium olei NBRC 110486.</title>
        <authorList>
            <person name="Tang B."/>
            <person name="Chang J."/>
            <person name="Zhang L."/>
            <person name="Yang H."/>
        </authorList>
    </citation>
    <scope>NUCLEOTIDE SEQUENCE [LARGE SCALE GENOMIC DNA]</scope>
    <source>
        <strain evidence="3 4">NBRC 110486</strain>
    </source>
</reference>
<dbReference type="RefSeq" id="WP_109037958.1">
    <property type="nucleotide sequence ID" value="NZ_CP029210.1"/>
</dbReference>
<proteinExistence type="predicted"/>
<keyword evidence="4" id="KW-1185">Reference proteome</keyword>